<feature type="chain" id="PRO_5012227418" description="Blue (type 1) copper domain-containing protein" evidence="4">
    <location>
        <begin position="23"/>
        <end position="177"/>
    </location>
</feature>
<evidence type="ECO:0000259" key="5">
    <source>
        <dbReference type="Pfam" id="PF00127"/>
    </source>
</evidence>
<feature type="signal peptide" evidence="4">
    <location>
        <begin position="1"/>
        <end position="22"/>
    </location>
</feature>
<keyword evidence="1" id="KW-0479">Metal-binding</keyword>
<feature type="region of interest" description="Disordered" evidence="3">
    <location>
        <begin position="22"/>
        <end position="69"/>
    </location>
</feature>
<dbReference type="InterPro" id="IPR033138">
    <property type="entry name" value="Cu_oxidase_CS"/>
</dbReference>
<dbReference type="InterPro" id="IPR000923">
    <property type="entry name" value="BlueCu_1"/>
</dbReference>
<keyword evidence="4" id="KW-0732">Signal</keyword>
<organism evidence="6 7">
    <name type="scientific">Candidatus Magasanikbacteria bacterium CG1_02_32_51</name>
    <dbReference type="NCBI Taxonomy" id="1805238"/>
    <lineage>
        <taxon>Bacteria</taxon>
        <taxon>Candidatus Magasanikiibacteriota</taxon>
    </lineage>
</organism>
<keyword evidence="2" id="KW-0186">Copper</keyword>
<evidence type="ECO:0000256" key="2">
    <source>
        <dbReference type="ARBA" id="ARBA00023008"/>
    </source>
</evidence>
<dbReference type="AlphaFoldDB" id="A0A1J4U2Y8"/>
<proteinExistence type="predicted"/>
<dbReference type="PROSITE" id="PS00079">
    <property type="entry name" value="MULTICOPPER_OXIDASE1"/>
    <property type="match status" value="1"/>
</dbReference>
<dbReference type="PROSITE" id="PS51257">
    <property type="entry name" value="PROKAR_LIPOPROTEIN"/>
    <property type="match status" value="1"/>
</dbReference>
<reference evidence="6 7" key="1">
    <citation type="journal article" date="2016" name="Environ. Microbiol.">
        <title>Genomic resolution of a cold subsurface aquifer community provides metabolic insights for novel microbes adapted to high CO concentrations.</title>
        <authorList>
            <person name="Probst A.J."/>
            <person name="Castelle C.J."/>
            <person name="Singh A."/>
            <person name="Brown C.T."/>
            <person name="Anantharaman K."/>
            <person name="Sharon I."/>
            <person name="Hug L.A."/>
            <person name="Burstein D."/>
            <person name="Emerson J.B."/>
            <person name="Thomas B.C."/>
            <person name="Banfield J.F."/>
        </authorList>
    </citation>
    <scope>NUCLEOTIDE SEQUENCE [LARGE SCALE GENOMIC DNA]</scope>
    <source>
        <strain evidence="6">CG1_02_32_51</strain>
    </source>
</reference>
<dbReference type="InterPro" id="IPR008972">
    <property type="entry name" value="Cupredoxin"/>
</dbReference>
<dbReference type="Pfam" id="PF00127">
    <property type="entry name" value="Copper-bind"/>
    <property type="match status" value="1"/>
</dbReference>
<dbReference type="GO" id="GO:0005507">
    <property type="term" value="F:copper ion binding"/>
    <property type="evidence" value="ECO:0007669"/>
    <property type="project" value="InterPro"/>
</dbReference>
<evidence type="ECO:0000256" key="3">
    <source>
        <dbReference type="SAM" id="MobiDB-lite"/>
    </source>
</evidence>
<evidence type="ECO:0000256" key="1">
    <source>
        <dbReference type="ARBA" id="ARBA00022723"/>
    </source>
</evidence>
<sequence>MKKAFFLGVVLLLVGAGCSTTANITTTPNKPADQPVEQTQVDDQNSDNVVGIQSSSTDSANDNDKRNGVGVDVEVKTDLKVDMATVKEVEFTIEGKNISYNLKEMKVKKGDKVKVTFVNSEGFHDWRLDGYNVGTKQISVGQSETVEFIADKVGTFEYFCSVGKHRAMGMKGNFIVE</sequence>
<evidence type="ECO:0000313" key="6">
    <source>
        <dbReference type="EMBL" id="OIO18296.1"/>
    </source>
</evidence>
<dbReference type="Proteomes" id="UP000181941">
    <property type="component" value="Unassembled WGS sequence"/>
</dbReference>
<dbReference type="GO" id="GO:0009055">
    <property type="term" value="F:electron transfer activity"/>
    <property type="evidence" value="ECO:0007669"/>
    <property type="project" value="InterPro"/>
</dbReference>
<dbReference type="EMBL" id="MNVC01000047">
    <property type="protein sequence ID" value="OIO18296.1"/>
    <property type="molecule type" value="Genomic_DNA"/>
</dbReference>
<dbReference type="SUPFAM" id="SSF49503">
    <property type="entry name" value="Cupredoxins"/>
    <property type="match status" value="1"/>
</dbReference>
<accession>A0A1J4U2Y8</accession>
<evidence type="ECO:0000256" key="4">
    <source>
        <dbReference type="SAM" id="SignalP"/>
    </source>
</evidence>
<gene>
    <name evidence="6" type="ORF">AUJ23_03985</name>
</gene>
<name>A0A1J4U2Y8_9BACT</name>
<comment type="caution">
    <text evidence="6">The sequence shown here is derived from an EMBL/GenBank/DDBJ whole genome shotgun (WGS) entry which is preliminary data.</text>
</comment>
<evidence type="ECO:0000313" key="7">
    <source>
        <dbReference type="Proteomes" id="UP000181941"/>
    </source>
</evidence>
<protein>
    <recommendedName>
        <fullName evidence="5">Blue (type 1) copper domain-containing protein</fullName>
    </recommendedName>
</protein>
<dbReference type="STRING" id="1805238.AUJ23_03985"/>
<dbReference type="Gene3D" id="2.60.40.420">
    <property type="entry name" value="Cupredoxins - blue copper proteins"/>
    <property type="match status" value="1"/>
</dbReference>
<feature type="compositionally biased region" description="Polar residues" evidence="3">
    <location>
        <begin position="36"/>
        <end position="60"/>
    </location>
</feature>
<feature type="domain" description="Blue (type 1) copper" evidence="5">
    <location>
        <begin position="88"/>
        <end position="177"/>
    </location>
</feature>